<dbReference type="EMBL" id="JBIAPI010000006">
    <property type="protein sequence ID" value="MFF3225885.1"/>
    <property type="molecule type" value="Genomic_DNA"/>
</dbReference>
<evidence type="ECO:0000256" key="5">
    <source>
        <dbReference type="SAM" id="Phobius"/>
    </source>
</evidence>
<keyword evidence="7" id="KW-1185">Reference proteome</keyword>
<gene>
    <name evidence="6" type="ORF">ACFYV7_24020</name>
</gene>
<evidence type="ECO:0000313" key="7">
    <source>
        <dbReference type="Proteomes" id="UP001601948"/>
    </source>
</evidence>
<protein>
    <submittedName>
        <fullName evidence="6">DoxX family membrane protein</fullName>
    </submittedName>
</protein>
<dbReference type="Pfam" id="PF07681">
    <property type="entry name" value="DoxX"/>
    <property type="match status" value="1"/>
</dbReference>
<dbReference type="PANTHER" id="PTHR36974">
    <property type="entry name" value="MEMBRANE PROTEIN-RELATED"/>
    <property type="match status" value="1"/>
</dbReference>
<evidence type="ECO:0000256" key="3">
    <source>
        <dbReference type="ARBA" id="ARBA00022989"/>
    </source>
</evidence>
<evidence type="ECO:0000256" key="2">
    <source>
        <dbReference type="ARBA" id="ARBA00022692"/>
    </source>
</evidence>
<keyword evidence="3 5" id="KW-1133">Transmembrane helix</keyword>
<dbReference type="RefSeq" id="WP_387720687.1">
    <property type="nucleotide sequence ID" value="NZ_JBIAPI010000006.1"/>
</dbReference>
<evidence type="ECO:0000313" key="6">
    <source>
        <dbReference type="EMBL" id="MFF3225885.1"/>
    </source>
</evidence>
<feature type="transmembrane region" description="Helical" evidence="5">
    <location>
        <begin position="33"/>
        <end position="54"/>
    </location>
</feature>
<keyword evidence="4 5" id="KW-0472">Membrane</keyword>
<feature type="transmembrane region" description="Helical" evidence="5">
    <location>
        <begin position="74"/>
        <end position="95"/>
    </location>
</feature>
<comment type="subcellular location">
    <subcellularLocation>
        <location evidence="1">Membrane</location>
        <topology evidence="1">Multi-pass membrane protein</topology>
    </subcellularLocation>
</comment>
<feature type="transmembrane region" description="Helical" evidence="5">
    <location>
        <begin position="6"/>
        <end position="26"/>
    </location>
</feature>
<keyword evidence="2 5" id="KW-0812">Transmembrane</keyword>
<feature type="transmembrane region" description="Helical" evidence="5">
    <location>
        <begin position="102"/>
        <end position="123"/>
    </location>
</feature>
<proteinExistence type="predicted"/>
<dbReference type="InterPro" id="IPR032808">
    <property type="entry name" value="DoxX"/>
</dbReference>
<organism evidence="6 7">
    <name type="scientific">Nocardia suismassiliense</name>
    <dbReference type="NCBI Taxonomy" id="2077092"/>
    <lineage>
        <taxon>Bacteria</taxon>
        <taxon>Bacillati</taxon>
        <taxon>Actinomycetota</taxon>
        <taxon>Actinomycetes</taxon>
        <taxon>Mycobacteriales</taxon>
        <taxon>Nocardiaceae</taxon>
        <taxon>Nocardia</taxon>
    </lineage>
</organism>
<dbReference type="PANTHER" id="PTHR36974:SF1">
    <property type="entry name" value="DOXX FAMILY MEMBRANE PROTEIN"/>
    <property type="match status" value="1"/>
</dbReference>
<evidence type="ECO:0000256" key="4">
    <source>
        <dbReference type="ARBA" id="ARBA00023136"/>
    </source>
</evidence>
<evidence type="ECO:0000256" key="1">
    <source>
        <dbReference type="ARBA" id="ARBA00004141"/>
    </source>
</evidence>
<name>A0ABW6QX89_9NOCA</name>
<sequence length="177" mass="18610">METLVLLLTVLLGLRLIGALGVARFAAWSTCGAYALALMLIVTGATHFVPASFADTPVPTHADLVAMVPPWVPFPALMVYLTGVLELAGAVGLVLGRTRRWAGLGLAVLFVLLIPANIYAALAEIPFHGAPATPLWVRIPEQMLYIAVALLARRSVAGSTDGKARTATESVTISSPR</sequence>
<accession>A0ABW6QX89</accession>
<comment type="caution">
    <text evidence="6">The sequence shown here is derived from an EMBL/GenBank/DDBJ whole genome shotgun (WGS) entry which is preliminary data.</text>
</comment>
<dbReference type="Proteomes" id="UP001601948">
    <property type="component" value="Unassembled WGS sequence"/>
</dbReference>
<reference evidence="6 7" key="1">
    <citation type="submission" date="2024-10" db="EMBL/GenBank/DDBJ databases">
        <title>The Natural Products Discovery Center: Release of the First 8490 Sequenced Strains for Exploring Actinobacteria Biosynthetic Diversity.</title>
        <authorList>
            <person name="Kalkreuter E."/>
            <person name="Kautsar S.A."/>
            <person name="Yang D."/>
            <person name="Bader C.D."/>
            <person name="Teijaro C.N."/>
            <person name="Fluegel L."/>
            <person name="Davis C.M."/>
            <person name="Simpson J.R."/>
            <person name="Lauterbach L."/>
            <person name="Steele A.D."/>
            <person name="Gui C."/>
            <person name="Meng S."/>
            <person name="Li G."/>
            <person name="Viehrig K."/>
            <person name="Ye F."/>
            <person name="Su P."/>
            <person name="Kiefer A.F."/>
            <person name="Nichols A."/>
            <person name="Cepeda A.J."/>
            <person name="Yan W."/>
            <person name="Fan B."/>
            <person name="Jiang Y."/>
            <person name="Adhikari A."/>
            <person name="Zheng C.-J."/>
            <person name="Schuster L."/>
            <person name="Cowan T.M."/>
            <person name="Smanski M.J."/>
            <person name="Chevrette M.G."/>
            <person name="De Carvalho L.P.S."/>
            <person name="Shen B."/>
        </authorList>
    </citation>
    <scope>NUCLEOTIDE SEQUENCE [LARGE SCALE GENOMIC DNA]</scope>
    <source>
        <strain evidence="6 7">NPDC003040</strain>
    </source>
</reference>